<feature type="non-terminal residue" evidence="1">
    <location>
        <position position="1"/>
    </location>
</feature>
<accession>A0ABN8PX93</accession>
<comment type="caution">
    <text evidence="1">The sequence shown here is derived from an EMBL/GenBank/DDBJ whole genome shotgun (WGS) entry which is preliminary data.</text>
</comment>
<name>A0ABN8PX93_9CNID</name>
<evidence type="ECO:0000313" key="2">
    <source>
        <dbReference type="Proteomes" id="UP001159427"/>
    </source>
</evidence>
<keyword evidence="2" id="KW-1185">Reference proteome</keyword>
<dbReference type="EMBL" id="CALNXI010001041">
    <property type="protein sequence ID" value="CAH3152775.1"/>
    <property type="molecule type" value="Genomic_DNA"/>
</dbReference>
<sequence length="192" mass="21779">QRSISVQDCKVTFRNGFNLESNEIRNKMFSRRHIPEQIPTVLSRKVHTVMECLDACLRSDRCVSFDVEAKPLQLKVCRIFGEVESMPPLVEEGNSIHFNLSSKLLRQMLRSATKDCDGMEKDGKTNQPILSTQARLDSYCATEAPNLDGCKYKKVHDGSCVGKWTAKIINMRLCCVDLTRPSQNCCCEIPFN</sequence>
<dbReference type="Proteomes" id="UP001159427">
    <property type="component" value="Unassembled WGS sequence"/>
</dbReference>
<organism evidence="1 2">
    <name type="scientific">Porites evermanni</name>
    <dbReference type="NCBI Taxonomy" id="104178"/>
    <lineage>
        <taxon>Eukaryota</taxon>
        <taxon>Metazoa</taxon>
        <taxon>Cnidaria</taxon>
        <taxon>Anthozoa</taxon>
        <taxon>Hexacorallia</taxon>
        <taxon>Scleractinia</taxon>
        <taxon>Fungiina</taxon>
        <taxon>Poritidae</taxon>
        <taxon>Porites</taxon>
    </lineage>
</organism>
<protein>
    <submittedName>
        <fullName evidence="1">Uncharacterized protein</fullName>
    </submittedName>
</protein>
<evidence type="ECO:0000313" key="1">
    <source>
        <dbReference type="EMBL" id="CAH3152775.1"/>
    </source>
</evidence>
<reference evidence="1 2" key="1">
    <citation type="submission" date="2022-05" db="EMBL/GenBank/DDBJ databases">
        <authorList>
            <consortium name="Genoscope - CEA"/>
            <person name="William W."/>
        </authorList>
    </citation>
    <scope>NUCLEOTIDE SEQUENCE [LARGE SCALE GENOMIC DNA]</scope>
</reference>
<gene>
    <name evidence="1" type="ORF">PEVE_00000872</name>
</gene>
<proteinExistence type="predicted"/>